<dbReference type="EMBL" id="AP024849">
    <property type="protein sequence ID" value="BCZ45860.1"/>
    <property type="molecule type" value="Genomic_DNA"/>
</dbReference>
<dbReference type="RefSeq" id="WP_224037403.1">
    <property type="nucleotide sequence ID" value="NZ_AP024849.1"/>
</dbReference>
<dbReference type="Proteomes" id="UP000824633">
    <property type="component" value="Chromosome"/>
</dbReference>
<accession>A0ABM7TA76</accession>
<organism evidence="1 2">
    <name type="scientific">Clostridium gelidum</name>
    <dbReference type="NCBI Taxonomy" id="704125"/>
    <lineage>
        <taxon>Bacteria</taxon>
        <taxon>Bacillati</taxon>
        <taxon>Bacillota</taxon>
        <taxon>Clostridia</taxon>
        <taxon>Eubacteriales</taxon>
        <taxon>Clostridiaceae</taxon>
        <taxon>Clostridium</taxon>
    </lineage>
</organism>
<protein>
    <submittedName>
        <fullName evidence="1">Uncharacterized protein</fullName>
    </submittedName>
</protein>
<proteinExistence type="predicted"/>
<evidence type="ECO:0000313" key="1">
    <source>
        <dbReference type="EMBL" id="BCZ45860.1"/>
    </source>
</evidence>
<reference evidence="2" key="1">
    <citation type="submission" date="2021-07" db="EMBL/GenBank/DDBJ databases">
        <title>Complete genome sequencing of a Clostridium isolate.</title>
        <authorList>
            <person name="Ueki A."/>
            <person name="Tonouchi A."/>
        </authorList>
    </citation>
    <scope>NUCLEOTIDE SEQUENCE [LARGE SCALE GENOMIC DNA]</scope>
    <source>
        <strain evidence="2">C5S11</strain>
    </source>
</reference>
<keyword evidence="2" id="KW-1185">Reference proteome</keyword>
<name>A0ABM7TA76_9CLOT</name>
<evidence type="ECO:0000313" key="2">
    <source>
        <dbReference type="Proteomes" id="UP000824633"/>
    </source>
</evidence>
<gene>
    <name evidence="1" type="ORF">psyc5s11_19270</name>
</gene>
<sequence length="126" mass="14703">MFIRTYYSLKELFDYQKPKMIILTTEQNNFTAKQEKPLVYLSVAPYMKSLFNMAQYYLSSSAQDGLYLDRLFPWRGYDVKSPQEAVKNFDGKLDDYYINYPEPGQVEAFSNNKSGYIGRGAVKVNK</sequence>